<dbReference type="SUPFAM" id="SSF56219">
    <property type="entry name" value="DNase I-like"/>
    <property type="match status" value="1"/>
</dbReference>
<evidence type="ECO:0000313" key="3">
    <source>
        <dbReference type="EMBL" id="OEG15230.1"/>
    </source>
</evidence>
<dbReference type="GO" id="GO:0016787">
    <property type="term" value="F:hydrolase activity"/>
    <property type="evidence" value="ECO:0007669"/>
    <property type="project" value="UniProtKB-KW"/>
</dbReference>
<accession>A0A1E5GSN5</accession>
<name>A0A1E5GSN5_9ENTE</name>
<feature type="domain" description="Endonuclease/exonuclease/phosphatase" evidence="2">
    <location>
        <begin position="19"/>
        <end position="266"/>
    </location>
</feature>
<dbReference type="InterPro" id="IPR036691">
    <property type="entry name" value="Endo/exonu/phosph_ase_sf"/>
</dbReference>
<keyword evidence="1 3" id="KW-0378">Hydrolase</keyword>
<dbReference type="AlphaFoldDB" id="A0A1E5GSN5"/>
<reference evidence="4" key="1">
    <citation type="submission" date="2016-09" db="EMBL/GenBank/DDBJ databases">
        <authorList>
            <person name="Gulvik C.A."/>
        </authorList>
    </citation>
    <scope>NUCLEOTIDE SEQUENCE [LARGE SCALE GENOMIC DNA]</scope>
    <source>
        <strain evidence="4">LMG 26306</strain>
    </source>
</reference>
<organism evidence="3 4">
    <name type="scientific">Enterococcus quebecensis</name>
    <dbReference type="NCBI Taxonomy" id="903983"/>
    <lineage>
        <taxon>Bacteria</taxon>
        <taxon>Bacillati</taxon>
        <taxon>Bacillota</taxon>
        <taxon>Bacilli</taxon>
        <taxon>Lactobacillales</taxon>
        <taxon>Enterococcaceae</taxon>
        <taxon>Enterococcus</taxon>
    </lineage>
</organism>
<dbReference type="Pfam" id="PF03372">
    <property type="entry name" value="Exo_endo_phos"/>
    <property type="match status" value="1"/>
</dbReference>
<sequence length="274" mass="31572">MNVLTLNTHSWLENQPLEKLHQVADQIIKEDYLLIALQEVNQRIDSLPITTDNNFHPTAEQFPVHEDNFAYLLVQYLKEQGYHYHWSWAYNHIGYSIYHEGVALLSKQSIQPEAVVISTEKDPANYRRRVLLIGQTKLDDKPITALSCHYSWWLDEHEGFSYEWQQTEKVLQSYTSPLVIMGDFNNPASAKQTGYELVLSSPLQLQDSFLTAEKTIGEHTVEKAIDGWGDNQEKLRIDYIFTSKKLAVNNYQIIFNGKNTPVVSDHFGVSATIQ</sequence>
<dbReference type="Gene3D" id="3.60.10.10">
    <property type="entry name" value="Endonuclease/exonuclease/phosphatase"/>
    <property type="match status" value="1"/>
</dbReference>
<evidence type="ECO:0000256" key="1">
    <source>
        <dbReference type="ARBA" id="ARBA00022801"/>
    </source>
</evidence>
<dbReference type="Proteomes" id="UP000094764">
    <property type="component" value="Unassembled WGS sequence"/>
</dbReference>
<protein>
    <submittedName>
        <fullName evidence="3">Hydrolase</fullName>
    </submittedName>
</protein>
<proteinExistence type="predicted"/>
<dbReference type="PANTHER" id="PTHR15822:SF23">
    <property type="entry name" value="ENDONUCLEASE_EXONUCLEASE_PHOSPHATASE FAMILY PROTEIN"/>
    <property type="match status" value="1"/>
</dbReference>
<evidence type="ECO:0000313" key="4">
    <source>
        <dbReference type="Proteomes" id="UP000094764"/>
    </source>
</evidence>
<keyword evidence="4" id="KW-1185">Reference proteome</keyword>
<dbReference type="PANTHER" id="PTHR15822">
    <property type="entry name" value="TRAF AND TNF RECEPTOR-ASSOCIATED PROTEIN"/>
    <property type="match status" value="1"/>
</dbReference>
<dbReference type="CDD" id="cd09079">
    <property type="entry name" value="RgfB-like"/>
    <property type="match status" value="1"/>
</dbReference>
<gene>
    <name evidence="3" type="ORF">BCR23_10365</name>
</gene>
<dbReference type="InterPro" id="IPR051547">
    <property type="entry name" value="TDP2-like"/>
</dbReference>
<dbReference type="PATRIC" id="fig|903983.4.peg.2295"/>
<comment type="caution">
    <text evidence="3">The sequence shown here is derived from an EMBL/GenBank/DDBJ whole genome shotgun (WGS) entry which is preliminary data.</text>
</comment>
<dbReference type="InterPro" id="IPR005135">
    <property type="entry name" value="Endo/exonuclease/phosphatase"/>
</dbReference>
<dbReference type="EMBL" id="MIKB01000016">
    <property type="protein sequence ID" value="OEG15230.1"/>
    <property type="molecule type" value="Genomic_DNA"/>
</dbReference>
<evidence type="ECO:0000259" key="2">
    <source>
        <dbReference type="Pfam" id="PF03372"/>
    </source>
</evidence>
<dbReference type="STRING" id="903983.BCR23_10365"/>
<dbReference type="RefSeq" id="WP_069635719.1">
    <property type="nucleotide sequence ID" value="NZ_JXKZ01000005.1"/>
</dbReference>
<dbReference type="OrthoDB" id="9812537at2"/>